<keyword evidence="2" id="KW-0472">Membrane</keyword>
<comment type="subcellular location">
    <subcellularLocation>
        <location evidence="1">Cell membrane</location>
        <topology evidence="1">Multi-pass membrane protein</topology>
    </subcellularLocation>
</comment>
<feature type="transmembrane region" description="Helical" evidence="2">
    <location>
        <begin position="133"/>
        <end position="155"/>
    </location>
</feature>
<keyword evidence="4" id="KW-1185">Reference proteome</keyword>
<feature type="transmembrane region" description="Helical" evidence="2">
    <location>
        <begin position="85"/>
        <end position="104"/>
    </location>
</feature>
<keyword evidence="2" id="KW-0812">Transmembrane</keyword>
<evidence type="ECO:0000313" key="3">
    <source>
        <dbReference type="EMBL" id="SLM51874.1"/>
    </source>
</evidence>
<gene>
    <name evidence="3" type="ORF">TPAS_1554</name>
</gene>
<feature type="transmembrane region" description="Helical" evidence="2">
    <location>
        <begin position="45"/>
        <end position="65"/>
    </location>
</feature>
<dbReference type="EMBL" id="FWEY01000003">
    <property type="protein sequence ID" value="SLM51874.1"/>
    <property type="molecule type" value="Genomic_DNA"/>
</dbReference>
<dbReference type="Pfam" id="PF07690">
    <property type="entry name" value="MFS_1"/>
    <property type="match status" value="1"/>
</dbReference>
<evidence type="ECO:0000256" key="1">
    <source>
        <dbReference type="ARBA" id="ARBA00004651"/>
    </source>
</evidence>
<dbReference type="Proteomes" id="UP000195985">
    <property type="component" value="Unassembled WGS sequence"/>
</dbReference>
<feature type="transmembrane region" description="Helical" evidence="2">
    <location>
        <begin position="111"/>
        <end position="127"/>
    </location>
</feature>
<protein>
    <recommendedName>
        <fullName evidence="5">Major facilitator superfamily (MFS) profile domain-containing protein</fullName>
    </recommendedName>
</protein>
<dbReference type="Gene3D" id="1.20.1250.20">
    <property type="entry name" value="MFS general substrate transporter like domains"/>
    <property type="match status" value="1"/>
</dbReference>
<dbReference type="OrthoDB" id="1650550at2"/>
<evidence type="ECO:0008006" key="5">
    <source>
        <dbReference type="Google" id="ProtNLM"/>
    </source>
</evidence>
<keyword evidence="2" id="KW-1133">Transmembrane helix</keyword>
<organism evidence="3 4">
    <name type="scientific">Trichococcus pasteurii</name>
    <dbReference type="NCBI Taxonomy" id="43064"/>
    <lineage>
        <taxon>Bacteria</taxon>
        <taxon>Bacillati</taxon>
        <taxon>Bacillota</taxon>
        <taxon>Bacilli</taxon>
        <taxon>Lactobacillales</taxon>
        <taxon>Carnobacteriaceae</taxon>
        <taxon>Trichococcus</taxon>
    </lineage>
</organism>
<dbReference type="GO" id="GO:0005886">
    <property type="term" value="C:plasma membrane"/>
    <property type="evidence" value="ECO:0007669"/>
    <property type="project" value="UniProtKB-SubCell"/>
</dbReference>
<feature type="transmembrane region" description="Helical" evidence="2">
    <location>
        <begin position="201"/>
        <end position="221"/>
    </location>
</feature>
<dbReference type="SUPFAM" id="SSF103473">
    <property type="entry name" value="MFS general substrate transporter"/>
    <property type="match status" value="1"/>
</dbReference>
<name>A0A1W1IFS7_9LACT</name>
<feature type="transmembrane region" description="Helical" evidence="2">
    <location>
        <begin position="167"/>
        <end position="189"/>
    </location>
</feature>
<proteinExistence type="predicted"/>
<evidence type="ECO:0000256" key="2">
    <source>
        <dbReference type="SAM" id="Phobius"/>
    </source>
</evidence>
<accession>A0A1W1IFS7</accession>
<dbReference type="STRING" id="43064.SAMN04488086_10645"/>
<dbReference type="AlphaFoldDB" id="A0A1W1IFS7"/>
<evidence type="ECO:0000313" key="4">
    <source>
        <dbReference type="Proteomes" id="UP000195985"/>
    </source>
</evidence>
<sequence>MAIFYLIYFLTLPIVILVALFLPADKKEVSNHDAESSKQKQRVNFLVIFSCIMMFVFFILIMNIFTKTSTLIVELNYTNQGFLGTAFTMSSLIGAIGGFVYGHVRSALKQFTPVVALILIGIVYLLIPSVNSMLILTIILSGGMLVVSIFIPYMYDILLPGAPENSTNLAISLAMVSCNLGSFFSPFMVQWLGNLVGNTSTAFSFALGGIVFVMMAFVFLLRGFKKNTSVVLENQK</sequence>
<reference evidence="4" key="1">
    <citation type="submission" date="2016-04" db="EMBL/GenBank/DDBJ databases">
        <authorList>
            <person name="Strepis N."/>
        </authorList>
    </citation>
    <scope>NUCLEOTIDE SEQUENCE [LARGE SCALE GENOMIC DNA]</scope>
</reference>
<feature type="transmembrane region" description="Helical" evidence="2">
    <location>
        <begin position="6"/>
        <end position="24"/>
    </location>
</feature>
<dbReference type="InterPro" id="IPR036259">
    <property type="entry name" value="MFS_trans_sf"/>
</dbReference>
<dbReference type="InterPro" id="IPR011701">
    <property type="entry name" value="MFS"/>
</dbReference>
<dbReference type="GO" id="GO:0022857">
    <property type="term" value="F:transmembrane transporter activity"/>
    <property type="evidence" value="ECO:0007669"/>
    <property type="project" value="InterPro"/>
</dbReference>